<protein>
    <submittedName>
        <fullName evidence="1">Uncharacterized protein</fullName>
    </submittedName>
</protein>
<dbReference type="EMBL" id="KN834773">
    <property type="protein sequence ID" value="KIK60916.1"/>
    <property type="molecule type" value="Genomic_DNA"/>
</dbReference>
<name>A0A0D0BYM2_9AGAR</name>
<sequence>MTTAVSAWVSSTLFRNLRSHHAPPARISMSAELFWPRATASLTSPRMFLHHISCPACREQRKQLTAESFLLHLAIQLLTSSPRNAYPPADSSLDPSKVGIIFDFSMIPATVTAEDQPRLKEYVPPTLFKHIERLKLPFVVIGKVPLNSEA</sequence>
<gene>
    <name evidence="1" type="ORF">GYMLUDRAFT_244067</name>
</gene>
<dbReference type="HOGENOM" id="CLU_1740715_0_0_1"/>
<dbReference type="Proteomes" id="UP000053593">
    <property type="component" value="Unassembled WGS sequence"/>
</dbReference>
<proteinExistence type="predicted"/>
<keyword evidence="2" id="KW-1185">Reference proteome</keyword>
<evidence type="ECO:0000313" key="2">
    <source>
        <dbReference type="Proteomes" id="UP000053593"/>
    </source>
</evidence>
<reference evidence="1 2" key="1">
    <citation type="submission" date="2014-04" db="EMBL/GenBank/DDBJ databases">
        <title>Evolutionary Origins and Diversification of the Mycorrhizal Mutualists.</title>
        <authorList>
            <consortium name="DOE Joint Genome Institute"/>
            <consortium name="Mycorrhizal Genomics Consortium"/>
            <person name="Kohler A."/>
            <person name="Kuo A."/>
            <person name="Nagy L.G."/>
            <person name="Floudas D."/>
            <person name="Copeland A."/>
            <person name="Barry K.W."/>
            <person name="Cichocki N."/>
            <person name="Veneault-Fourrey C."/>
            <person name="LaButti K."/>
            <person name="Lindquist E.A."/>
            <person name="Lipzen A."/>
            <person name="Lundell T."/>
            <person name="Morin E."/>
            <person name="Murat C."/>
            <person name="Riley R."/>
            <person name="Ohm R."/>
            <person name="Sun H."/>
            <person name="Tunlid A."/>
            <person name="Henrissat B."/>
            <person name="Grigoriev I.V."/>
            <person name="Hibbett D.S."/>
            <person name="Martin F."/>
        </authorList>
    </citation>
    <scope>NUCLEOTIDE SEQUENCE [LARGE SCALE GENOMIC DNA]</scope>
    <source>
        <strain evidence="1 2">FD-317 M1</strain>
    </source>
</reference>
<evidence type="ECO:0000313" key="1">
    <source>
        <dbReference type="EMBL" id="KIK60916.1"/>
    </source>
</evidence>
<organism evidence="1 2">
    <name type="scientific">Collybiopsis luxurians FD-317 M1</name>
    <dbReference type="NCBI Taxonomy" id="944289"/>
    <lineage>
        <taxon>Eukaryota</taxon>
        <taxon>Fungi</taxon>
        <taxon>Dikarya</taxon>
        <taxon>Basidiomycota</taxon>
        <taxon>Agaricomycotina</taxon>
        <taxon>Agaricomycetes</taxon>
        <taxon>Agaricomycetidae</taxon>
        <taxon>Agaricales</taxon>
        <taxon>Marasmiineae</taxon>
        <taxon>Omphalotaceae</taxon>
        <taxon>Collybiopsis</taxon>
        <taxon>Collybiopsis luxurians</taxon>
    </lineage>
</organism>
<dbReference type="AlphaFoldDB" id="A0A0D0BYM2"/>
<accession>A0A0D0BYM2</accession>